<evidence type="ECO:0000313" key="2">
    <source>
        <dbReference type="Proteomes" id="UP001597211"/>
    </source>
</evidence>
<dbReference type="InterPro" id="IPR027417">
    <property type="entry name" value="P-loop_NTPase"/>
</dbReference>
<accession>A0ABW3SCW3</accession>
<proteinExistence type="predicted"/>
<gene>
    <name evidence="1" type="ORF">ACFQ2Z_10535</name>
</gene>
<organism evidence="1 2">
    <name type="scientific">Paenibacillus timonensis</name>
    <dbReference type="NCBI Taxonomy" id="225915"/>
    <lineage>
        <taxon>Bacteria</taxon>
        <taxon>Bacillati</taxon>
        <taxon>Bacillota</taxon>
        <taxon>Bacilli</taxon>
        <taxon>Bacillales</taxon>
        <taxon>Paenibacillaceae</taxon>
        <taxon>Paenibacillus</taxon>
    </lineage>
</organism>
<dbReference type="SUPFAM" id="SSF53795">
    <property type="entry name" value="PEP carboxykinase-like"/>
    <property type="match status" value="1"/>
</dbReference>
<evidence type="ECO:0000313" key="1">
    <source>
        <dbReference type="EMBL" id="MFD1181796.1"/>
    </source>
</evidence>
<name>A0ABW3SCW3_9BACL</name>
<sequence length="313" mass="35201">MILTKQMAAYKAFGLTISSDILFPELQGQQCQDVDQADISIRIADLSGLWDKIEGEEKTLVVREDIVMFKLPDIGIFCIQEGDMIQFTPAHGSDPNQVRLYLLGTCIGVILLQRRILPLHGSAIAINGKAYAVVGESGAGKSTLATVLLNRGYQLLSDDVIPVMFTEDDMPLVMPSYPRQKLWQESMSQLGMKSEDYQPLFERETKFSIPVASQFYPDPLPIAGIFELVKNQGDQLGFERIQGIERISVLSRHTYRKSVIAPLGLKEWHFKTSVHLINRINLFRLIRPITSFTAHELADSILSEIHRDAMPLK</sequence>
<reference evidence="2" key="1">
    <citation type="journal article" date="2019" name="Int. J. Syst. Evol. Microbiol.">
        <title>The Global Catalogue of Microorganisms (GCM) 10K type strain sequencing project: providing services to taxonomists for standard genome sequencing and annotation.</title>
        <authorList>
            <consortium name="The Broad Institute Genomics Platform"/>
            <consortium name="The Broad Institute Genome Sequencing Center for Infectious Disease"/>
            <person name="Wu L."/>
            <person name="Ma J."/>
        </authorList>
    </citation>
    <scope>NUCLEOTIDE SEQUENCE [LARGE SCALE GENOMIC DNA]</scope>
    <source>
        <strain evidence="2">CCUG 48216</strain>
    </source>
</reference>
<dbReference type="RefSeq" id="WP_240268836.1">
    <property type="nucleotide sequence ID" value="NZ_JAKSXN010000016.1"/>
</dbReference>
<protein>
    <submittedName>
        <fullName evidence="1">Aldolase</fullName>
    </submittedName>
</protein>
<dbReference type="Gene3D" id="3.40.50.300">
    <property type="entry name" value="P-loop containing nucleotide triphosphate hydrolases"/>
    <property type="match status" value="1"/>
</dbReference>
<dbReference type="EMBL" id="JBHTKZ010000016">
    <property type="protein sequence ID" value="MFD1181796.1"/>
    <property type="molecule type" value="Genomic_DNA"/>
</dbReference>
<keyword evidence="2" id="KW-1185">Reference proteome</keyword>
<comment type="caution">
    <text evidence="1">The sequence shown here is derived from an EMBL/GenBank/DDBJ whole genome shotgun (WGS) entry which is preliminary data.</text>
</comment>
<dbReference type="Proteomes" id="UP001597211">
    <property type="component" value="Unassembled WGS sequence"/>
</dbReference>